<protein>
    <submittedName>
        <fullName evidence="8">MFS transporter</fullName>
    </submittedName>
</protein>
<feature type="transmembrane region" description="Helical" evidence="6">
    <location>
        <begin position="391"/>
        <end position="420"/>
    </location>
</feature>
<evidence type="ECO:0000313" key="8">
    <source>
        <dbReference type="EMBL" id="GAA1761626.1"/>
    </source>
</evidence>
<sequence>MSTPLVADDPRPPVGPSDTTADAVDAQGFVPLVDGRVRTLALVSLLLASMMELIDVTIVNVALPTIDASFGATAGLLQWVVAAYPLAFGISLITGARLGDRFGRRRLFVLGLIGFTLASAACGLAPGIEALVAFRAVQGVAAAAMVPQVLTSIQVMYAPHERGMAMGIFSGLAGLAAVIGPILGAVLTETVGWRWVFLVNVPVGVVALAAALRFIPESRAALAARVDLRGVVALSLALLALLYPLTMGHELGWPTWTYAVMLAGVAGLLVFVRAERRHERVGHQPLLATSLYAGRAFTGGTLTGALLFIAGTGYFLAGTLYFQIGLGWSVLKAGLVNIPFALICTVTAGTGAAVLMPRIGRKVLVLGALIMALGAGVMGLTVRVADGATSFWTFVPAIVLVGAGFGFVVSSTAPLALVAVDGAQAGAASGQFNTTGQLANALGAAGMGTLFFEVAKRQVSGAPSEVFGPAYVAVLAVMAALLVLVAAVALIIPRDAHQHAAPGAH</sequence>
<feature type="transmembrane region" description="Helical" evidence="6">
    <location>
        <begin position="40"/>
        <end position="63"/>
    </location>
</feature>
<feature type="transmembrane region" description="Helical" evidence="6">
    <location>
        <begin position="107"/>
        <end position="126"/>
    </location>
</feature>
<evidence type="ECO:0000313" key="9">
    <source>
        <dbReference type="Proteomes" id="UP001501475"/>
    </source>
</evidence>
<dbReference type="InterPro" id="IPR011701">
    <property type="entry name" value="MFS"/>
</dbReference>
<reference evidence="9" key="1">
    <citation type="journal article" date="2019" name="Int. J. Syst. Evol. Microbiol.">
        <title>The Global Catalogue of Microorganisms (GCM) 10K type strain sequencing project: providing services to taxonomists for standard genome sequencing and annotation.</title>
        <authorList>
            <consortium name="The Broad Institute Genomics Platform"/>
            <consortium name="The Broad Institute Genome Sequencing Center for Infectious Disease"/>
            <person name="Wu L."/>
            <person name="Ma J."/>
        </authorList>
    </citation>
    <scope>NUCLEOTIDE SEQUENCE [LARGE SCALE GENOMIC DNA]</scope>
    <source>
        <strain evidence="9">JCM 15591</strain>
    </source>
</reference>
<dbReference type="Pfam" id="PF07690">
    <property type="entry name" value="MFS_1"/>
    <property type="match status" value="2"/>
</dbReference>
<dbReference type="PRINTS" id="PR01036">
    <property type="entry name" value="TCRTETB"/>
</dbReference>
<dbReference type="Proteomes" id="UP001501475">
    <property type="component" value="Unassembled WGS sequence"/>
</dbReference>
<name>A0ABP4WWC7_9MICO</name>
<accession>A0ABP4WWC7</accession>
<evidence type="ECO:0000256" key="2">
    <source>
        <dbReference type="ARBA" id="ARBA00022692"/>
    </source>
</evidence>
<proteinExistence type="predicted"/>
<feature type="transmembrane region" description="Helical" evidence="6">
    <location>
        <begin position="251"/>
        <end position="272"/>
    </location>
</feature>
<keyword evidence="4 6" id="KW-0472">Membrane</keyword>
<feature type="transmembrane region" description="Helical" evidence="6">
    <location>
        <begin position="432"/>
        <end position="452"/>
    </location>
</feature>
<feature type="transmembrane region" description="Helical" evidence="6">
    <location>
        <begin position="193"/>
        <end position="214"/>
    </location>
</feature>
<keyword evidence="2 6" id="KW-0812">Transmembrane</keyword>
<feature type="transmembrane region" description="Helical" evidence="6">
    <location>
        <begin position="132"/>
        <end position="153"/>
    </location>
</feature>
<feature type="transmembrane region" description="Helical" evidence="6">
    <location>
        <begin position="165"/>
        <end position="187"/>
    </location>
</feature>
<dbReference type="InterPro" id="IPR036259">
    <property type="entry name" value="MFS_trans_sf"/>
</dbReference>
<dbReference type="RefSeq" id="WP_344065896.1">
    <property type="nucleotide sequence ID" value="NZ_BAAAPN010000048.1"/>
</dbReference>
<feature type="domain" description="Major facilitator superfamily (MFS) profile" evidence="7">
    <location>
        <begin position="41"/>
        <end position="497"/>
    </location>
</feature>
<dbReference type="PANTHER" id="PTHR42718">
    <property type="entry name" value="MAJOR FACILITATOR SUPERFAMILY MULTIDRUG TRANSPORTER MFSC"/>
    <property type="match status" value="1"/>
</dbReference>
<dbReference type="SUPFAM" id="SSF103473">
    <property type="entry name" value="MFS general substrate transporter"/>
    <property type="match status" value="1"/>
</dbReference>
<feature type="transmembrane region" description="Helical" evidence="6">
    <location>
        <begin position="363"/>
        <end position="385"/>
    </location>
</feature>
<comment type="caution">
    <text evidence="8">The sequence shown here is derived from an EMBL/GenBank/DDBJ whole genome shotgun (WGS) entry which is preliminary data.</text>
</comment>
<feature type="transmembrane region" description="Helical" evidence="6">
    <location>
        <begin position="292"/>
        <end position="316"/>
    </location>
</feature>
<dbReference type="PROSITE" id="PS50850">
    <property type="entry name" value="MFS"/>
    <property type="match status" value="1"/>
</dbReference>
<evidence type="ECO:0000256" key="6">
    <source>
        <dbReference type="SAM" id="Phobius"/>
    </source>
</evidence>
<evidence type="ECO:0000259" key="7">
    <source>
        <dbReference type="PROSITE" id="PS50850"/>
    </source>
</evidence>
<feature type="transmembrane region" description="Helical" evidence="6">
    <location>
        <begin position="472"/>
        <end position="492"/>
    </location>
</feature>
<keyword evidence="9" id="KW-1185">Reference proteome</keyword>
<dbReference type="PANTHER" id="PTHR42718:SF39">
    <property type="entry name" value="ACTINORHODIN TRANSPORTER-RELATED"/>
    <property type="match status" value="1"/>
</dbReference>
<dbReference type="CDD" id="cd17321">
    <property type="entry name" value="MFS_MMR_MDR_like"/>
    <property type="match status" value="1"/>
</dbReference>
<feature type="transmembrane region" description="Helical" evidence="6">
    <location>
        <begin position="226"/>
        <end position="245"/>
    </location>
</feature>
<organism evidence="8 9">
    <name type="scientific">Nostocoides vanveenii</name>
    <dbReference type="NCBI Taxonomy" id="330835"/>
    <lineage>
        <taxon>Bacteria</taxon>
        <taxon>Bacillati</taxon>
        <taxon>Actinomycetota</taxon>
        <taxon>Actinomycetes</taxon>
        <taxon>Micrococcales</taxon>
        <taxon>Intrasporangiaceae</taxon>
        <taxon>Nostocoides</taxon>
    </lineage>
</organism>
<keyword evidence="3 6" id="KW-1133">Transmembrane helix</keyword>
<dbReference type="Gene3D" id="1.20.1720.10">
    <property type="entry name" value="Multidrug resistance protein D"/>
    <property type="match status" value="1"/>
</dbReference>
<comment type="subcellular location">
    <subcellularLocation>
        <location evidence="1">Cell membrane</location>
        <topology evidence="1">Multi-pass membrane protein</topology>
    </subcellularLocation>
</comment>
<feature type="region of interest" description="Disordered" evidence="5">
    <location>
        <begin position="1"/>
        <end position="20"/>
    </location>
</feature>
<dbReference type="Gene3D" id="1.20.1250.20">
    <property type="entry name" value="MFS general substrate transporter like domains"/>
    <property type="match status" value="1"/>
</dbReference>
<dbReference type="InterPro" id="IPR020846">
    <property type="entry name" value="MFS_dom"/>
</dbReference>
<dbReference type="EMBL" id="BAAAPN010000048">
    <property type="protein sequence ID" value="GAA1761626.1"/>
    <property type="molecule type" value="Genomic_DNA"/>
</dbReference>
<feature type="transmembrane region" description="Helical" evidence="6">
    <location>
        <begin position="75"/>
        <end position="95"/>
    </location>
</feature>
<evidence type="ECO:0000256" key="1">
    <source>
        <dbReference type="ARBA" id="ARBA00004651"/>
    </source>
</evidence>
<feature type="transmembrane region" description="Helical" evidence="6">
    <location>
        <begin position="336"/>
        <end position="356"/>
    </location>
</feature>
<gene>
    <name evidence="8" type="ORF">GCM10009810_21320</name>
</gene>
<evidence type="ECO:0000256" key="5">
    <source>
        <dbReference type="SAM" id="MobiDB-lite"/>
    </source>
</evidence>
<evidence type="ECO:0000256" key="4">
    <source>
        <dbReference type="ARBA" id="ARBA00023136"/>
    </source>
</evidence>
<evidence type="ECO:0000256" key="3">
    <source>
        <dbReference type="ARBA" id="ARBA00022989"/>
    </source>
</evidence>